<dbReference type="Gene3D" id="1.10.510.10">
    <property type="entry name" value="Transferase(Phosphotransferase) domain 1"/>
    <property type="match status" value="1"/>
</dbReference>
<feature type="domain" description="Protein kinase" evidence="7">
    <location>
        <begin position="162"/>
        <end position="437"/>
    </location>
</feature>
<evidence type="ECO:0000256" key="5">
    <source>
        <dbReference type="ARBA" id="ARBA00022840"/>
    </source>
</evidence>
<evidence type="ECO:0000256" key="1">
    <source>
        <dbReference type="ARBA" id="ARBA00022527"/>
    </source>
</evidence>
<evidence type="ECO:0000256" key="3">
    <source>
        <dbReference type="ARBA" id="ARBA00022741"/>
    </source>
</evidence>
<dbReference type="EMBL" id="HBIN01015092">
    <property type="protein sequence ID" value="CAE0441324.1"/>
    <property type="molecule type" value="Transcribed_RNA"/>
</dbReference>
<reference evidence="8" key="1">
    <citation type="submission" date="2021-01" db="EMBL/GenBank/DDBJ databases">
        <authorList>
            <person name="Corre E."/>
            <person name="Pelletier E."/>
            <person name="Niang G."/>
            <person name="Scheremetjew M."/>
            <person name="Finn R."/>
            <person name="Kale V."/>
            <person name="Holt S."/>
            <person name="Cochrane G."/>
            <person name="Meng A."/>
            <person name="Brown T."/>
            <person name="Cohen L."/>
        </authorList>
    </citation>
    <scope>NUCLEOTIDE SEQUENCE</scope>
    <source>
        <strain evidence="8">GSBS06</strain>
    </source>
</reference>
<proteinExistence type="predicted"/>
<keyword evidence="5" id="KW-0067">ATP-binding</keyword>
<dbReference type="FunFam" id="1.10.510.10:FF:000465">
    <property type="entry name" value="Non-specific serine/threonine protein kinase"/>
    <property type="match status" value="1"/>
</dbReference>
<protein>
    <recommendedName>
        <fullName evidence="7">Protein kinase domain-containing protein</fullName>
    </recommendedName>
</protein>
<dbReference type="AlphaFoldDB" id="A0A7S3PJG7"/>
<name>A0A7S3PJG7_9STRA</name>
<evidence type="ECO:0000256" key="6">
    <source>
        <dbReference type="SAM" id="MobiDB-lite"/>
    </source>
</evidence>
<keyword evidence="4" id="KW-0418">Kinase</keyword>
<feature type="compositionally biased region" description="Low complexity" evidence="6">
    <location>
        <begin position="117"/>
        <end position="130"/>
    </location>
</feature>
<dbReference type="InterPro" id="IPR011009">
    <property type="entry name" value="Kinase-like_dom_sf"/>
</dbReference>
<dbReference type="Pfam" id="PF00069">
    <property type="entry name" value="Pkinase"/>
    <property type="match status" value="1"/>
</dbReference>
<dbReference type="PROSITE" id="PS50011">
    <property type="entry name" value="PROTEIN_KINASE_DOM"/>
    <property type="match status" value="1"/>
</dbReference>
<evidence type="ECO:0000313" key="8">
    <source>
        <dbReference type="EMBL" id="CAE0441324.1"/>
    </source>
</evidence>
<evidence type="ECO:0000256" key="4">
    <source>
        <dbReference type="ARBA" id="ARBA00022777"/>
    </source>
</evidence>
<dbReference type="SUPFAM" id="SSF56112">
    <property type="entry name" value="Protein kinase-like (PK-like)"/>
    <property type="match status" value="1"/>
</dbReference>
<dbReference type="PANTHER" id="PTHR24351">
    <property type="entry name" value="RIBOSOMAL PROTEIN S6 KINASE"/>
    <property type="match status" value="1"/>
</dbReference>
<dbReference type="GO" id="GO:0005524">
    <property type="term" value="F:ATP binding"/>
    <property type="evidence" value="ECO:0007669"/>
    <property type="project" value="UniProtKB-KW"/>
</dbReference>
<feature type="compositionally biased region" description="Basic and acidic residues" evidence="6">
    <location>
        <begin position="131"/>
        <end position="142"/>
    </location>
</feature>
<dbReference type="GO" id="GO:0004674">
    <property type="term" value="F:protein serine/threonine kinase activity"/>
    <property type="evidence" value="ECO:0007669"/>
    <property type="project" value="UniProtKB-KW"/>
</dbReference>
<evidence type="ECO:0000259" key="7">
    <source>
        <dbReference type="PROSITE" id="PS50011"/>
    </source>
</evidence>
<keyword evidence="2" id="KW-0808">Transferase</keyword>
<feature type="region of interest" description="Disordered" evidence="6">
    <location>
        <begin position="109"/>
        <end position="145"/>
    </location>
</feature>
<dbReference type="Gene3D" id="3.30.200.20">
    <property type="entry name" value="Phosphorylase Kinase, domain 1"/>
    <property type="match status" value="1"/>
</dbReference>
<dbReference type="InterPro" id="IPR000719">
    <property type="entry name" value="Prot_kinase_dom"/>
</dbReference>
<sequence>MTSLSVQALTVSEAAPLQEEDLDGAEFPVKSCHELQNEPNIENANVEGECQQGLTSLTNLGHFFTKVLAHTNFSRKSKFISNSVSGKQSAKYRKKQKENKHNYQKLLETDVEAQEDSTSTPTSTPLSASASDKEKLSTDNDRYTNTVGKSKTDAGALVFNGYAILKVVGKGTFGKVFLAKDKHGCWKCVKMLEKSKVMNAPHLERTKAERLVLKSHGGHPFILSYVCSFQDRKRLFIVSEFCPGGDLFFHLQKYNYFTEKMVMFYCAEIMVGLTFLHQNSIVYRDLKPENILLDHMGHIRLADFGLVKENVDEFGGAKSLCGTPAFIAPEMIQAHVNNSRSRDKKITYGYVVDWWSLGNVLFDMVFGIPAFLDEVTTVMYKKILQQELTFPEKGGNNKAISTELRDLISGLMTKDPRKRLGSSSNGGVLAIENHPFFQTITWHKLKHKKYKPPIIPMLKIKEVVKAERRKMNTWTKLKSSSRQRYKLGWRKIGPISIDCCHSETAMLQNFDKIFTEIAPSVCIAKTPTVDSDKAESKSDSNFAWLQDWDDF</sequence>
<dbReference type="InterPro" id="IPR045270">
    <property type="entry name" value="STKc_AGC"/>
</dbReference>
<dbReference type="PROSITE" id="PS00108">
    <property type="entry name" value="PROTEIN_KINASE_ST"/>
    <property type="match status" value="1"/>
</dbReference>
<keyword evidence="1" id="KW-0723">Serine/threonine-protein kinase</keyword>
<keyword evidence="3" id="KW-0547">Nucleotide-binding</keyword>
<dbReference type="SMART" id="SM00220">
    <property type="entry name" value="S_TKc"/>
    <property type="match status" value="1"/>
</dbReference>
<dbReference type="CDD" id="cd05123">
    <property type="entry name" value="STKc_AGC"/>
    <property type="match status" value="1"/>
</dbReference>
<gene>
    <name evidence="8" type="ORF">ASTO00021_LOCUS11455</name>
</gene>
<evidence type="ECO:0000256" key="2">
    <source>
        <dbReference type="ARBA" id="ARBA00022679"/>
    </source>
</evidence>
<accession>A0A7S3PJG7</accession>
<dbReference type="InterPro" id="IPR008271">
    <property type="entry name" value="Ser/Thr_kinase_AS"/>
</dbReference>
<organism evidence="8">
    <name type="scientific">Aplanochytrium stocchinoi</name>
    <dbReference type="NCBI Taxonomy" id="215587"/>
    <lineage>
        <taxon>Eukaryota</taxon>
        <taxon>Sar</taxon>
        <taxon>Stramenopiles</taxon>
        <taxon>Bigyra</taxon>
        <taxon>Labyrinthulomycetes</taxon>
        <taxon>Thraustochytrida</taxon>
        <taxon>Thraustochytriidae</taxon>
        <taxon>Aplanochytrium</taxon>
    </lineage>
</organism>